<dbReference type="AlphaFoldDB" id="A8LUH5"/>
<dbReference type="SUPFAM" id="SSF82861">
    <property type="entry name" value="Mechanosensitive channel protein MscS (YggB), transmembrane region"/>
    <property type="match status" value="1"/>
</dbReference>
<dbReference type="HOGENOM" id="CLU_037945_1_0_5"/>
<accession>A8LUH5</accession>
<comment type="subcellular location">
    <subcellularLocation>
        <location evidence="7">Cell inner membrane</location>
        <topology evidence="7">Multi-pass membrane protein</topology>
    </subcellularLocation>
    <subcellularLocation>
        <location evidence="1">Cell membrane</location>
        <topology evidence="1">Multi-pass membrane protein</topology>
    </subcellularLocation>
</comment>
<keyword evidence="6 7" id="KW-0472">Membrane</keyword>
<feature type="domain" description="Mechanosensitive ion channel MscS C-terminal" evidence="9">
    <location>
        <begin position="214"/>
        <end position="298"/>
    </location>
</feature>
<dbReference type="Pfam" id="PF21082">
    <property type="entry name" value="MS_channel_3rd"/>
    <property type="match status" value="1"/>
</dbReference>
<evidence type="ECO:0000256" key="3">
    <source>
        <dbReference type="ARBA" id="ARBA00022475"/>
    </source>
</evidence>
<dbReference type="EMBL" id="CP000835">
    <property type="protein sequence ID" value="ABV95892.1"/>
    <property type="molecule type" value="Genomic_DNA"/>
</dbReference>
<feature type="domain" description="Mechanosensitive ion channel MscS" evidence="8">
    <location>
        <begin position="140"/>
        <end position="202"/>
    </location>
</feature>
<evidence type="ECO:0000256" key="6">
    <source>
        <dbReference type="ARBA" id="ARBA00023136"/>
    </source>
</evidence>
<keyword evidence="10" id="KW-0614">Plasmid</keyword>
<feature type="transmembrane region" description="Helical" evidence="7">
    <location>
        <begin position="93"/>
        <end position="115"/>
    </location>
</feature>
<evidence type="ECO:0000256" key="5">
    <source>
        <dbReference type="ARBA" id="ARBA00022989"/>
    </source>
</evidence>
<keyword evidence="7" id="KW-0406">Ion transport</keyword>
<dbReference type="InterPro" id="IPR006685">
    <property type="entry name" value="MscS_channel_2nd"/>
</dbReference>
<comment type="caution">
    <text evidence="7">Lacks conserved residue(s) required for the propagation of feature annotation.</text>
</comment>
<evidence type="ECO:0000259" key="9">
    <source>
        <dbReference type="Pfam" id="PF21082"/>
    </source>
</evidence>
<dbReference type="InterPro" id="IPR023408">
    <property type="entry name" value="MscS_beta-dom_sf"/>
</dbReference>
<keyword evidence="11" id="KW-1185">Reference proteome</keyword>
<comment type="similarity">
    <text evidence="2 7">Belongs to the MscS (TC 1.A.23) family.</text>
</comment>
<comment type="function">
    <text evidence="7">Mechanosensitive channel that participates in the regulation of osmotic pressure changes within the cell, opening in response to stretch forces in the membrane lipid bilayer, without the need for other proteins. Contributes to normal resistance to hypoosmotic shock. Forms an ion channel of 1.0 nanosiemens conductance with a slight preference for anions.</text>
</comment>
<keyword evidence="7" id="KW-0407">Ion channel</keyword>
<dbReference type="Proteomes" id="UP000006833">
    <property type="component" value="Plasmid pDSHI05"/>
</dbReference>
<keyword evidence="5 7" id="KW-1133">Transmembrane helix</keyword>
<keyword evidence="7" id="KW-0997">Cell inner membrane</keyword>
<feature type="transmembrane region" description="Helical" evidence="7">
    <location>
        <begin position="52"/>
        <end position="73"/>
    </location>
</feature>
<keyword evidence="3" id="KW-1003">Cell membrane</keyword>
<dbReference type="InterPro" id="IPR011066">
    <property type="entry name" value="MscS_channel_C_sf"/>
</dbReference>
<dbReference type="GO" id="GO:0005886">
    <property type="term" value="C:plasma membrane"/>
    <property type="evidence" value="ECO:0007669"/>
    <property type="project" value="UniProtKB-SubCell"/>
</dbReference>
<dbReference type="SUPFAM" id="SSF82689">
    <property type="entry name" value="Mechanosensitive channel protein MscS (YggB), C-terminal domain"/>
    <property type="match status" value="1"/>
</dbReference>
<comment type="subunit">
    <text evidence="7">Homoheptamer.</text>
</comment>
<dbReference type="Gene3D" id="1.10.287.1260">
    <property type="match status" value="1"/>
</dbReference>
<evidence type="ECO:0000313" key="11">
    <source>
        <dbReference type="Proteomes" id="UP000006833"/>
    </source>
</evidence>
<keyword evidence="4 7" id="KW-0812">Transmembrane</keyword>
<reference evidence="11" key="1">
    <citation type="journal article" date="2010" name="ISME J.">
        <title>The complete genome sequence of the algal symbiont Dinoroseobacter shibae: a hitchhiker's guide to life in the sea.</title>
        <authorList>
            <person name="Wagner-Dobler I."/>
            <person name="Ballhausen B."/>
            <person name="Berger M."/>
            <person name="Brinkhoff T."/>
            <person name="Buchholz I."/>
            <person name="Bunk B."/>
            <person name="Cypionka H."/>
            <person name="Daniel R."/>
            <person name="Drepper T."/>
            <person name="Gerdts G."/>
            <person name="Hahnke S."/>
            <person name="Han C."/>
            <person name="Jahn D."/>
            <person name="Kalhoefer D."/>
            <person name="Kiss H."/>
            <person name="Klenk H.P."/>
            <person name="Kyrpides N."/>
            <person name="Liebl W."/>
            <person name="Liesegang H."/>
            <person name="Meincke L."/>
            <person name="Pati A."/>
            <person name="Petersen J."/>
            <person name="Piekarski T."/>
            <person name="Pommerenke C."/>
            <person name="Pradella S."/>
            <person name="Pukall R."/>
            <person name="Rabus R."/>
            <person name="Stackebrandt E."/>
            <person name="Thole S."/>
            <person name="Thompson L."/>
            <person name="Tielen P."/>
            <person name="Tomasch J."/>
            <person name="von Jan M."/>
            <person name="Wanphrut N."/>
            <person name="Wichels A."/>
            <person name="Zech H."/>
            <person name="Simon M."/>
        </authorList>
    </citation>
    <scope>NUCLEOTIDE SEQUENCE [LARGE SCALE GENOMIC DNA]</scope>
    <source>
        <strain evidence="11">DSM 16493 / NCIMB 14021 / DFL 12</strain>
        <plasmid evidence="11">Plasmid pDSHI05</plasmid>
    </source>
</reference>
<geneLocation type="plasmid" evidence="10 11">
    <name>pDSHI05</name>
</geneLocation>
<dbReference type="InterPro" id="IPR045275">
    <property type="entry name" value="MscS_archaea/bacteria_type"/>
</dbReference>
<dbReference type="Pfam" id="PF00924">
    <property type="entry name" value="MS_channel_2nd"/>
    <property type="match status" value="1"/>
</dbReference>
<dbReference type="SUPFAM" id="SSF50182">
    <property type="entry name" value="Sm-like ribonucleoproteins"/>
    <property type="match status" value="1"/>
</dbReference>
<evidence type="ECO:0000256" key="1">
    <source>
        <dbReference type="ARBA" id="ARBA00004651"/>
    </source>
</evidence>
<evidence type="ECO:0000259" key="8">
    <source>
        <dbReference type="Pfam" id="PF00924"/>
    </source>
</evidence>
<dbReference type="PANTHER" id="PTHR30221:SF1">
    <property type="entry name" value="SMALL-CONDUCTANCE MECHANOSENSITIVE CHANNEL"/>
    <property type="match status" value="1"/>
</dbReference>
<evidence type="ECO:0000256" key="4">
    <source>
        <dbReference type="ARBA" id="ARBA00022692"/>
    </source>
</evidence>
<protein>
    <recommendedName>
        <fullName evidence="7">Small-conductance mechanosensitive channel</fullName>
    </recommendedName>
</protein>
<gene>
    <name evidence="10" type="ordered locus">Dshi_4182</name>
</gene>
<organism evidence="10 11">
    <name type="scientific">Dinoroseobacter shibae (strain DSM 16493 / NCIMB 14021 / DFL 12)</name>
    <dbReference type="NCBI Taxonomy" id="398580"/>
    <lineage>
        <taxon>Bacteria</taxon>
        <taxon>Pseudomonadati</taxon>
        <taxon>Pseudomonadota</taxon>
        <taxon>Alphaproteobacteria</taxon>
        <taxon>Rhodobacterales</taxon>
        <taxon>Roseobacteraceae</taxon>
        <taxon>Dinoroseobacter</taxon>
    </lineage>
</organism>
<proteinExistence type="inferred from homology"/>
<dbReference type="InterPro" id="IPR010920">
    <property type="entry name" value="LSM_dom_sf"/>
</dbReference>
<dbReference type="Gene3D" id="3.30.70.100">
    <property type="match status" value="1"/>
</dbReference>
<dbReference type="KEGG" id="dsh:Dshi_4182"/>
<dbReference type="InterPro" id="IPR049278">
    <property type="entry name" value="MS_channel_C"/>
</dbReference>
<evidence type="ECO:0000256" key="2">
    <source>
        <dbReference type="ARBA" id="ARBA00008017"/>
    </source>
</evidence>
<evidence type="ECO:0000256" key="7">
    <source>
        <dbReference type="RuleBase" id="RU369025"/>
    </source>
</evidence>
<dbReference type="PANTHER" id="PTHR30221">
    <property type="entry name" value="SMALL-CONDUCTANCE MECHANOSENSITIVE CHANNEL"/>
    <property type="match status" value="1"/>
</dbReference>
<name>A8LUH5_DINSH</name>
<evidence type="ECO:0000313" key="10">
    <source>
        <dbReference type="EMBL" id="ABV95892.1"/>
    </source>
</evidence>
<keyword evidence="7" id="KW-0813">Transport</keyword>
<sequence>MVPLPARVRGAGTLGRLARWARMDTVEEIFPQNITAHLVAQLSGWAEGLIAALPRLTLALAVILVTALVVWAVRRLIQSLGRRAGLRRNLRDVLGMLANTGLWLAGLLLALTIVFPSITPGRALTTLGLGSVAIGFAFKDTLENFLAGILILLREPFTIGDHVDCEGAEGQVEQITIRDTHIRQTDGQLVVVPNAMLFHNPVTVRTDQEFRRARIVCGVAYGEDVDAARKVIEDAVREVDMVRNDVRDIQVFAMAFGASSIDFEITWWTGSAPVDIRASRDQVVAAVKGALDAAGIEIPFPYRTLTLQGDALPVQVMKGRNAAE</sequence>
<dbReference type="eggNOG" id="COG0668">
    <property type="taxonomic scope" value="Bacteria"/>
</dbReference>
<dbReference type="Gene3D" id="2.30.30.60">
    <property type="match status" value="1"/>
</dbReference>
<dbReference type="GO" id="GO:0008381">
    <property type="term" value="F:mechanosensitive monoatomic ion channel activity"/>
    <property type="evidence" value="ECO:0007669"/>
    <property type="project" value="InterPro"/>
</dbReference>
<dbReference type="InterPro" id="IPR011014">
    <property type="entry name" value="MscS_channel_TM-2"/>
</dbReference>